<sequence>MRLLVAKSYAGKCELIVNDQEDAQPGNLIEKAAHILKKYKRLSLKDASVSLVLGTDCYESVLVDRPMVDSEEIADSLKYSLDDLVSLSADDIIADYYEFPEQPTGQDKVVAVVASKQLLKPWVDFLEDNDLSLVAITVSELTLPSLIKPPTHPEMVIYQTQEKQYLAQIYTSKGLLFTRILRGVTAMKQSVNLYRGDLVPVNQRLTLGKLTMGLVVIAVVILALATIAGWQQSQAQAKNEELTEQLNAANNQLTSLRDRLSNRKQSPDLVAKKTELQTYIQDARTFRQSINDFETSASSAVASLLRELADITPQGIWLENFGLNGEKIYLQGYATDTEKLVLWMDKFKLLTAEFDGTCTDFYYMGQPQPVSLSAQVVNASGNKTLNYTGSLAKAEPLFYAYDSSRNQLVDHTVSYDGVWEWGDGVGQFTGNASVSVSRLSSGQPDGPFRNYILGWQLDDREDANFYSTLQNSDLSASYGAAEVDSANLYYGRLNLQDTYTAMARLMKTLKQKAPLVFTEDEIARFTGVS</sequence>
<dbReference type="SUPFAM" id="SSF53067">
    <property type="entry name" value="Actin-like ATPase domain"/>
    <property type="match status" value="1"/>
</dbReference>
<gene>
    <name evidence="4" type="ORF">CWI73_06505</name>
</gene>
<protein>
    <recommendedName>
        <fullName evidence="3">DUF6701 domain-containing protein</fullName>
    </recommendedName>
</protein>
<keyword evidence="2" id="KW-0812">Transmembrane</keyword>
<dbReference type="InterPro" id="IPR043129">
    <property type="entry name" value="ATPase_NBD"/>
</dbReference>
<dbReference type="AlphaFoldDB" id="A0A432YUC1"/>
<keyword evidence="2" id="KW-0472">Membrane</keyword>
<evidence type="ECO:0000259" key="3">
    <source>
        <dbReference type="Pfam" id="PF20419"/>
    </source>
</evidence>
<evidence type="ECO:0000313" key="4">
    <source>
        <dbReference type="EMBL" id="RUO66917.1"/>
    </source>
</evidence>
<dbReference type="InterPro" id="IPR046524">
    <property type="entry name" value="DUF6701"/>
</dbReference>
<feature type="coiled-coil region" evidence="1">
    <location>
        <begin position="232"/>
        <end position="266"/>
    </location>
</feature>
<evidence type="ECO:0000256" key="2">
    <source>
        <dbReference type="SAM" id="Phobius"/>
    </source>
</evidence>
<reference evidence="4 5" key="1">
    <citation type="journal article" date="2011" name="Front. Microbiol.">
        <title>Genomic signatures of strain selection and enhancement in Bacillus atrophaeus var. globigii, a historical biowarfare simulant.</title>
        <authorList>
            <person name="Gibbons H.S."/>
            <person name="Broomall S.M."/>
            <person name="McNew L.A."/>
            <person name="Daligault H."/>
            <person name="Chapman C."/>
            <person name="Bruce D."/>
            <person name="Karavis M."/>
            <person name="Krepps M."/>
            <person name="McGregor P.A."/>
            <person name="Hong C."/>
            <person name="Park K.H."/>
            <person name="Akmal A."/>
            <person name="Feldman A."/>
            <person name="Lin J.S."/>
            <person name="Chang W.E."/>
            <person name="Higgs B.W."/>
            <person name="Demirev P."/>
            <person name="Lindquist J."/>
            <person name="Liem A."/>
            <person name="Fochler E."/>
            <person name="Read T.D."/>
            <person name="Tapia R."/>
            <person name="Johnson S."/>
            <person name="Bishop-Lilly K.A."/>
            <person name="Detter C."/>
            <person name="Han C."/>
            <person name="Sozhamannan S."/>
            <person name="Rosenzweig C.N."/>
            <person name="Skowronski E.W."/>
        </authorList>
    </citation>
    <scope>NUCLEOTIDE SEQUENCE [LARGE SCALE GENOMIC DNA]</scope>
    <source>
        <strain evidence="4 5">TPS4-2</strain>
    </source>
</reference>
<proteinExistence type="predicted"/>
<dbReference type="InterPro" id="IPR007813">
    <property type="entry name" value="PilN"/>
</dbReference>
<feature type="domain" description="DUF6701" evidence="3">
    <location>
        <begin position="347"/>
        <end position="500"/>
    </location>
</feature>
<accession>A0A432YUC1</accession>
<organism evidence="4 5">
    <name type="scientific">Idiomarina piscisalsi</name>
    <dbReference type="NCBI Taxonomy" id="1096243"/>
    <lineage>
        <taxon>Bacteria</taxon>
        <taxon>Pseudomonadati</taxon>
        <taxon>Pseudomonadota</taxon>
        <taxon>Gammaproteobacteria</taxon>
        <taxon>Alteromonadales</taxon>
        <taxon>Idiomarinaceae</taxon>
        <taxon>Idiomarina</taxon>
    </lineage>
</organism>
<evidence type="ECO:0000256" key="1">
    <source>
        <dbReference type="SAM" id="Coils"/>
    </source>
</evidence>
<keyword evidence="2" id="KW-1133">Transmembrane helix</keyword>
<feature type="transmembrane region" description="Helical" evidence="2">
    <location>
        <begin position="210"/>
        <end position="230"/>
    </location>
</feature>
<keyword evidence="1" id="KW-0175">Coiled coil</keyword>
<dbReference type="Pfam" id="PF20419">
    <property type="entry name" value="DUF6701"/>
    <property type="match status" value="1"/>
</dbReference>
<evidence type="ECO:0000313" key="5">
    <source>
        <dbReference type="Proteomes" id="UP000288361"/>
    </source>
</evidence>
<dbReference type="Proteomes" id="UP000288361">
    <property type="component" value="Unassembled WGS sequence"/>
</dbReference>
<dbReference type="Pfam" id="PF05137">
    <property type="entry name" value="PilN"/>
    <property type="match status" value="1"/>
</dbReference>
<dbReference type="EMBL" id="PIQA01000003">
    <property type="protein sequence ID" value="RUO66917.1"/>
    <property type="molecule type" value="Genomic_DNA"/>
</dbReference>
<comment type="caution">
    <text evidence="4">The sequence shown here is derived from an EMBL/GenBank/DDBJ whole genome shotgun (WGS) entry which is preliminary data.</text>
</comment>
<name>A0A432YUC1_9GAMM</name>